<comment type="caution">
    <text evidence="3">The sequence shown here is derived from an EMBL/GenBank/DDBJ whole genome shotgun (WGS) entry which is preliminary data.</text>
</comment>
<evidence type="ECO:0000259" key="1">
    <source>
        <dbReference type="Pfam" id="PF00557"/>
    </source>
</evidence>
<evidence type="ECO:0000313" key="4">
    <source>
        <dbReference type="Proteomes" id="UP000226592"/>
    </source>
</evidence>
<dbReference type="Gene3D" id="3.90.230.10">
    <property type="entry name" value="Creatinase/methionine aminopeptidase superfamily"/>
    <property type="match status" value="1"/>
</dbReference>
<accession>A0A2D6LZV1</accession>
<dbReference type="PANTHER" id="PTHR46112:SF2">
    <property type="entry name" value="XAA-PRO AMINOPEPTIDASE P-RELATED"/>
    <property type="match status" value="1"/>
</dbReference>
<name>A0A2D6LZV1_9ARCH</name>
<dbReference type="Proteomes" id="UP000226592">
    <property type="component" value="Unassembled WGS sequence"/>
</dbReference>
<evidence type="ECO:0000259" key="2">
    <source>
        <dbReference type="Pfam" id="PF01321"/>
    </source>
</evidence>
<dbReference type="SUPFAM" id="SSF55920">
    <property type="entry name" value="Creatinase/aminopeptidase"/>
    <property type="match status" value="1"/>
</dbReference>
<feature type="domain" description="Peptidase M24" evidence="1">
    <location>
        <begin position="139"/>
        <end position="339"/>
    </location>
</feature>
<dbReference type="AlphaFoldDB" id="A0A2D6LZV1"/>
<dbReference type="InterPro" id="IPR000587">
    <property type="entry name" value="Creatinase_N"/>
</dbReference>
<proteinExistence type="predicted"/>
<dbReference type="InterPro" id="IPR050659">
    <property type="entry name" value="Peptidase_M24B"/>
</dbReference>
<organism evidence="3 4">
    <name type="scientific">Candidatus Iainarchaeum sp</name>
    <dbReference type="NCBI Taxonomy" id="3101447"/>
    <lineage>
        <taxon>Archaea</taxon>
        <taxon>Candidatus Iainarchaeota</taxon>
        <taxon>Candidatus Iainarchaeia</taxon>
        <taxon>Candidatus Iainarchaeales</taxon>
        <taxon>Candidatus Iainarchaeaceae</taxon>
        <taxon>Candidatus Iainarchaeum</taxon>
    </lineage>
</organism>
<dbReference type="SUPFAM" id="SSF53092">
    <property type="entry name" value="Creatinase/prolidase N-terminal domain"/>
    <property type="match status" value="1"/>
</dbReference>
<dbReference type="Pfam" id="PF01321">
    <property type="entry name" value="Creatinase_N"/>
    <property type="match status" value="1"/>
</dbReference>
<gene>
    <name evidence="3" type="ORF">CL943_00110</name>
</gene>
<dbReference type="InterPro" id="IPR000994">
    <property type="entry name" value="Pept_M24"/>
</dbReference>
<sequence>MMRERIKELFGKTKVDAIALRTFPNNPDASFPYFSGLPSGFLTNNFLLLGKKKKPLVVRTVLDPEVKGKKLRIKTVKKRKEMESLLKKELKGKKIGVNKSIYTISSFKALQKALPKKRFVDISEQLMETRNIKSNAEIEKIAKAAKITEKVLRKVPRLFRKGITEKQLALKIEILLREQTGESLAFPVIVANGRNSTFPHHVPSDKKIRKGLILIDCGARYKGYCGDLTRMFSVGRPTKQEQKVYSAVFEAKKIGEELSVEGASASQIFKKVSSFLKKSTGQKLVHGLGHGLGLETHDAPCGFLPDSKTVLGRNMVLTVEPAVYLKGFGIRIEDDIVVKTGKCRKLSNAPKALISL</sequence>
<evidence type="ECO:0000313" key="3">
    <source>
        <dbReference type="EMBL" id="MAG21694.1"/>
    </source>
</evidence>
<reference evidence="4" key="1">
    <citation type="submission" date="2017-09" db="EMBL/GenBank/DDBJ databases">
        <title>The Reconstruction of 2,631 Draft Metagenome-Assembled Genomes from the Global Oceans.</title>
        <authorList>
            <person name="Tully B.J."/>
            <person name="Graham E.D."/>
            <person name="Heidelberg J.F."/>
        </authorList>
    </citation>
    <scope>NUCLEOTIDE SEQUENCE [LARGE SCALE GENOMIC DNA]</scope>
</reference>
<dbReference type="InterPro" id="IPR036005">
    <property type="entry name" value="Creatinase/aminopeptidase-like"/>
</dbReference>
<dbReference type="Pfam" id="PF00557">
    <property type="entry name" value="Peptidase_M24"/>
    <property type="match status" value="1"/>
</dbReference>
<evidence type="ECO:0008006" key="5">
    <source>
        <dbReference type="Google" id="ProtNLM"/>
    </source>
</evidence>
<dbReference type="EMBL" id="NZBU01000001">
    <property type="protein sequence ID" value="MAG21694.1"/>
    <property type="molecule type" value="Genomic_DNA"/>
</dbReference>
<protein>
    <recommendedName>
        <fullName evidence="5">Aminopeptidase P family protein</fullName>
    </recommendedName>
</protein>
<feature type="domain" description="Creatinase N-terminal" evidence="2">
    <location>
        <begin position="29"/>
        <end position="132"/>
    </location>
</feature>
<dbReference type="PANTHER" id="PTHR46112">
    <property type="entry name" value="AMINOPEPTIDASE"/>
    <property type="match status" value="1"/>
</dbReference>
<dbReference type="InterPro" id="IPR029149">
    <property type="entry name" value="Creatin/AminoP/Spt16_N"/>
</dbReference>
<dbReference type="Gene3D" id="3.40.350.10">
    <property type="entry name" value="Creatinase/prolidase N-terminal domain"/>
    <property type="match status" value="1"/>
</dbReference>